<evidence type="ECO:0000313" key="2">
    <source>
        <dbReference type="Proteomes" id="UP001432027"/>
    </source>
</evidence>
<dbReference type="AlphaFoldDB" id="A0AAV5TGE3"/>
<dbReference type="Proteomes" id="UP001432027">
    <property type="component" value="Unassembled WGS sequence"/>
</dbReference>
<protein>
    <submittedName>
        <fullName evidence="1">Uncharacterized protein</fullName>
    </submittedName>
</protein>
<sequence>SPHFGIFVRFFFNLGVHHSRVVRLSEGFATANAGAFRLPPAAAAPVVPAVPSLQQAASTGFAAAQLQQLSTMFQKSQTLQDIVSASTIINGTLPNGVIMANETTAEIRIAHPISLNPACSSVTPTSSTSSSAPLFIPFRKDSIHWSLAGATEVATAGSSPD</sequence>
<comment type="caution">
    <text evidence="1">The sequence shown here is derived from an EMBL/GenBank/DDBJ whole genome shotgun (WGS) entry which is preliminary data.</text>
</comment>
<organism evidence="1 2">
    <name type="scientific">Pristionchus entomophagus</name>
    <dbReference type="NCBI Taxonomy" id="358040"/>
    <lineage>
        <taxon>Eukaryota</taxon>
        <taxon>Metazoa</taxon>
        <taxon>Ecdysozoa</taxon>
        <taxon>Nematoda</taxon>
        <taxon>Chromadorea</taxon>
        <taxon>Rhabditida</taxon>
        <taxon>Rhabditina</taxon>
        <taxon>Diplogasteromorpha</taxon>
        <taxon>Diplogasteroidea</taxon>
        <taxon>Neodiplogasteridae</taxon>
        <taxon>Pristionchus</taxon>
    </lineage>
</organism>
<gene>
    <name evidence="1" type="ORF">PENTCL1PPCAC_14161</name>
</gene>
<feature type="non-terminal residue" evidence="1">
    <location>
        <position position="161"/>
    </location>
</feature>
<proteinExistence type="predicted"/>
<feature type="non-terminal residue" evidence="1">
    <location>
        <position position="1"/>
    </location>
</feature>
<evidence type="ECO:0000313" key="1">
    <source>
        <dbReference type="EMBL" id="GMS91986.1"/>
    </source>
</evidence>
<accession>A0AAV5TGE3</accession>
<dbReference type="EMBL" id="BTSX01000004">
    <property type="protein sequence ID" value="GMS91986.1"/>
    <property type="molecule type" value="Genomic_DNA"/>
</dbReference>
<name>A0AAV5TGE3_9BILA</name>
<reference evidence="1" key="1">
    <citation type="submission" date="2023-10" db="EMBL/GenBank/DDBJ databases">
        <title>Genome assembly of Pristionchus species.</title>
        <authorList>
            <person name="Yoshida K."/>
            <person name="Sommer R.J."/>
        </authorList>
    </citation>
    <scope>NUCLEOTIDE SEQUENCE</scope>
    <source>
        <strain evidence="1">RS0144</strain>
    </source>
</reference>
<keyword evidence="2" id="KW-1185">Reference proteome</keyword>